<comment type="function">
    <text evidence="5">May act as a carbohydrate transporter.</text>
</comment>
<keyword evidence="1 7" id="KW-0732">Signal</keyword>
<keyword evidence="3" id="KW-0325">Glycoprotein</keyword>
<dbReference type="GO" id="GO:0009055">
    <property type="term" value="F:electron transfer activity"/>
    <property type="evidence" value="ECO:0007669"/>
    <property type="project" value="InterPro"/>
</dbReference>
<evidence type="ECO:0000256" key="2">
    <source>
        <dbReference type="ARBA" id="ARBA00023157"/>
    </source>
</evidence>
<evidence type="ECO:0000313" key="9">
    <source>
        <dbReference type="EMBL" id="ONI01699.1"/>
    </source>
</evidence>
<dbReference type="Proteomes" id="UP000006882">
    <property type="component" value="Chromosome G6"/>
</dbReference>
<dbReference type="eggNOG" id="ENOG502S30B">
    <property type="taxonomic scope" value="Eukaryota"/>
</dbReference>
<keyword evidence="6" id="KW-0472">Membrane</keyword>
<protein>
    <recommendedName>
        <fullName evidence="8">Phytocyanin domain-containing protein</fullName>
    </recommendedName>
</protein>
<dbReference type="AlphaFoldDB" id="A0A251NQW0"/>
<feature type="domain" description="Phytocyanin" evidence="8">
    <location>
        <begin position="29"/>
        <end position="129"/>
    </location>
</feature>
<dbReference type="InterPro" id="IPR003245">
    <property type="entry name" value="Phytocyanin_dom"/>
</dbReference>
<dbReference type="PANTHER" id="PTHR33021:SF262">
    <property type="entry name" value="EARLY NODULIN-LIKE PROTEIN 20"/>
    <property type="match status" value="1"/>
</dbReference>
<keyword evidence="10" id="KW-1185">Reference proteome</keyword>
<comment type="similarity">
    <text evidence="4">Belongs to the early nodulin-like (ENODL) family.</text>
</comment>
<name>A0A251NQW0_PRUPE</name>
<keyword evidence="6" id="KW-1133">Transmembrane helix</keyword>
<proteinExistence type="inferred from homology"/>
<organism evidence="9 10">
    <name type="scientific">Prunus persica</name>
    <name type="common">Peach</name>
    <name type="synonym">Amygdalus persica</name>
    <dbReference type="NCBI Taxonomy" id="3760"/>
    <lineage>
        <taxon>Eukaryota</taxon>
        <taxon>Viridiplantae</taxon>
        <taxon>Streptophyta</taxon>
        <taxon>Embryophyta</taxon>
        <taxon>Tracheophyta</taxon>
        <taxon>Spermatophyta</taxon>
        <taxon>Magnoliopsida</taxon>
        <taxon>eudicotyledons</taxon>
        <taxon>Gunneridae</taxon>
        <taxon>Pentapetalae</taxon>
        <taxon>rosids</taxon>
        <taxon>fabids</taxon>
        <taxon>Rosales</taxon>
        <taxon>Rosaceae</taxon>
        <taxon>Amygdaloideae</taxon>
        <taxon>Amygdaleae</taxon>
        <taxon>Prunus</taxon>
    </lineage>
</organism>
<evidence type="ECO:0000256" key="4">
    <source>
        <dbReference type="ARBA" id="ARBA00035011"/>
    </source>
</evidence>
<evidence type="ECO:0000256" key="7">
    <source>
        <dbReference type="SAM" id="SignalP"/>
    </source>
</evidence>
<dbReference type="SMR" id="A0A251NQW0"/>
<accession>A0A251NQW0</accession>
<dbReference type="PANTHER" id="PTHR33021">
    <property type="entry name" value="BLUE COPPER PROTEIN"/>
    <property type="match status" value="1"/>
</dbReference>
<evidence type="ECO:0000256" key="5">
    <source>
        <dbReference type="ARBA" id="ARBA00037626"/>
    </source>
</evidence>
<dbReference type="Gene3D" id="2.60.40.420">
    <property type="entry name" value="Cupredoxins - blue copper proteins"/>
    <property type="match status" value="1"/>
</dbReference>
<feature type="signal peptide" evidence="7">
    <location>
        <begin position="1"/>
        <end position="25"/>
    </location>
</feature>
<feature type="chain" id="PRO_5013191072" description="Phytocyanin domain-containing protein" evidence="7">
    <location>
        <begin position="26"/>
        <end position="165"/>
    </location>
</feature>
<evidence type="ECO:0000256" key="6">
    <source>
        <dbReference type="SAM" id="Phobius"/>
    </source>
</evidence>
<feature type="transmembrane region" description="Helical" evidence="6">
    <location>
        <begin position="144"/>
        <end position="164"/>
    </location>
</feature>
<reference evidence="9 10" key="1">
    <citation type="journal article" date="2013" name="Nat. Genet.">
        <title>The high-quality draft genome of peach (Prunus persica) identifies unique patterns of genetic diversity, domestication and genome evolution.</title>
        <authorList>
            <consortium name="International Peach Genome Initiative"/>
            <person name="Verde I."/>
            <person name="Abbott A.G."/>
            <person name="Scalabrin S."/>
            <person name="Jung S."/>
            <person name="Shu S."/>
            <person name="Marroni F."/>
            <person name="Zhebentyayeva T."/>
            <person name="Dettori M.T."/>
            <person name="Grimwood J."/>
            <person name="Cattonaro F."/>
            <person name="Zuccolo A."/>
            <person name="Rossini L."/>
            <person name="Jenkins J."/>
            <person name="Vendramin E."/>
            <person name="Meisel L.A."/>
            <person name="Decroocq V."/>
            <person name="Sosinski B."/>
            <person name="Prochnik S."/>
            <person name="Mitros T."/>
            <person name="Policriti A."/>
            <person name="Cipriani G."/>
            <person name="Dondini L."/>
            <person name="Ficklin S."/>
            <person name="Goodstein D.M."/>
            <person name="Xuan P."/>
            <person name="Del Fabbro C."/>
            <person name="Aramini V."/>
            <person name="Copetti D."/>
            <person name="Gonzalez S."/>
            <person name="Horner D.S."/>
            <person name="Falchi R."/>
            <person name="Lucas S."/>
            <person name="Mica E."/>
            <person name="Maldonado J."/>
            <person name="Lazzari B."/>
            <person name="Bielenberg D."/>
            <person name="Pirona R."/>
            <person name="Miculan M."/>
            <person name="Barakat A."/>
            <person name="Testolin R."/>
            <person name="Stella A."/>
            <person name="Tartarini S."/>
            <person name="Tonutti P."/>
            <person name="Arus P."/>
            <person name="Orellana A."/>
            <person name="Wells C."/>
            <person name="Main D."/>
            <person name="Vizzotto G."/>
            <person name="Silva H."/>
            <person name="Salamini F."/>
            <person name="Schmutz J."/>
            <person name="Morgante M."/>
            <person name="Rokhsar D.S."/>
        </authorList>
    </citation>
    <scope>NUCLEOTIDE SEQUENCE [LARGE SCALE GENOMIC DNA]</scope>
    <source>
        <strain evidence="10">cv. Nemared</strain>
    </source>
</reference>
<evidence type="ECO:0000313" key="10">
    <source>
        <dbReference type="Proteomes" id="UP000006882"/>
    </source>
</evidence>
<dbReference type="PROSITE" id="PS51485">
    <property type="entry name" value="PHYTOCYANIN"/>
    <property type="match status" value="1"/>
</dbReference>
<evidence type="ECO:0000259" key="8">
    <source>
        <dbReference type="PROSITE" id="PS51485"/>
    </source>
</evidence>
<dbReference type="InterPro" id="IPR008972">
    <property type="entry name" value="Cupredoxin"/>
</dbReference>
<dbReference type="OrthoDB" id="676939at2759"/>
<keyword evidence="2" id="KW-1015">Disulfide bond</keyword>
<dbReference type="EMBL" id="CM007656">
    <property type="protein sequence ID" value="ONI01699.1"/>
    <property type="molecule type" value="Genomic_DNA"/>
</dbReference>
<evidence type="ECO:0000256" key="1">
    <source>
        <dbReference type="ARBA" id="ARBA00022729"/>
    </source>
</evidence>
<evidence type="ECO:0000256" key="3">
    <source>
        <dbReference type="ARBA" id="ARBA00023180"/>
    </source>
</evidence>
<dbReference type="GO" id="GO:0005886">
    <property type="term" value="C:plasma membrane"/>
    <property type="evidence" value="ECO:0000318"/>
    <property type="project" value="GO_Central"/>
</dbReference>
<dbReference type="FunFam" id="2.60.40.420:FF:000018">
    <property type="entry name" value="Lamin-like protein"/>
    <property type="match status" value="1"/>
</dbReference>
<dbReference type="Gramene" id="ONI01699">
    <property type="protein sequence ID" value="ONI01699"/>
    <property type="gene ID" value="PRUPE_6G154700"/>
</dbReference>
<keyword evidence="6" id="KW-0812">Transmembrane</keyword>
<gene>
    <name evidence="9" type="ORF">PRUPE_6G154700</name>
</gene>
<sequence length="165" mass="19234">MEGLKSRVRWLMILMVMIRVLHVECRQPVLHRVGGGRFTWAPNIDFTEWSNQENFYVGDWLYFGFDKHIYNVLEVNKTSYDNCIDKDFIYNVTRGGRDVFNLTEANTYFFLSGRGYCFEGMKVAVQVREIPPEPLLLNHGFQSYVYIHAILLAMLATACACIILF</sequence>
<dbReference type="Pfam" id="PF02298">
    <property type="entry name" value="Cu_bind_like"/>
    <property type="match status" value="1"/>
</dbReference>
<dbReference type="STRING" id="3760.A0A251NQW0"/>
<dbReference type="SUPFAM" id="SSF49503">
    <property type="entry name" value="Cupredoxins"/>
    <property type="match status" value="1"/>
</dbReference>
<dbReference type="InterPro" id="IPR039391">
    <property type="entry name" value="Phytocyanin-like"/>
</dbReference>